<dbReference type="PIRSF" id="PIRSF033132">
    <property type="entry name" value="DUF1846"/>
    <property type="match status" value="1"/>
</dbReference>
<proteinExistence type="inferred from homology"/>
<comment type="similarity">
    <text evidence="1">Belongs to the UPF0371 family.</text>
</comment>
<dbReference type="Pfam" id="PF08903">
    <property type="entry name" value="DUF1846"/>
    <property type="match status" value="1"/>
</dbReference>
<dbReference type="Gene3D" id="3.40.140.40">
    <property type="entry name" value="Domain of unknown function (DUF1846), C-terminal subdomain"/>
    <property type="match status" value="1"/>
</dbReference>
<organism evidence="4 5">
    <name type="scientific">Candidatus Faeciplasma pullistercoris</name>
    <dbReference type="NCBI Taxonomy" id="2840800"/>
    <lineage>
        <taxon>Bacteria</taxon>
        <taxon>Bacillati</taxon>
        <taxon>Bacillota</taxon>
        <taxon>Clostridia</taxon>
        <taxon>Eubacteriales</taxon>
        <taxon>Oscillospiraceae</taxon>
        <taxon>Oscillospiraceae incertae sedis</taxon>
        <taxon>Candidatus Faeciplasma</taxon>
    </lineage>
</organism>
<gene>
    <name evidence="4" type="ORF">IAC39_00445</name>
</gene>
<dbReference type="NCBIfam" id="NF010184">
    <property type="entry name" value="PRK13663.1"/>
    <property type="match status" value="1"/>
</dbReference>
<dbReference type="Pfam" id="PF20921">
    <property type="entry name" value="DUF1846_C"/>
    <property type="match status" value="1"/>
</dbReference>
<evidence type="ECO:0000259" key="3">
    <source>
        <dbReference type="Pfam" id="PF20921"/>
    </source>
</evidence>
<evidence type="ECO:0000313" key="4">
    <source>
        <dbReference type="EMBL" id="HIT58186.1"/>
    </source>
</evidence>
<dbReference type="InterPro" id="IPR048441">
    <property type="entry name" value="DUF1846_C"/>
</dbReference>
<dbReference type="Gene3D" id="1.20.1570.10">
    <property type="entry name" value="dip2346 domain like"/>
    <property type="match status" value="1"/>
</dbReference>
<comment type="caution">
    <text evidence="4">The sequence shown here is derived from an EMBL/GenBank/DDBJ whole genome shotgun (WGS) entry which is preliminary data.</text>
</comment>
<reference evidence="4" key="1">
    <citation type="submission" date="2020-10" db="EMBL/GenBank/DDBJ databases">
        <authorList>
            <person name="Gilroy R."/>
        </authorList>
    </citation>
    <scope>NUCLEOTIDE SEQUENCE</scope>
    <source>
        <strain evidence="4">CHK33-4379</strain>
    </source>
</reference>
<feature type="domain" description="DUF1846" evidence="2">
    <location>
        <begin position="5"/>
        <end position="336"/>
    </location>
</feature>
<evidence type="ECO:0000256" key="1">
    <source>
        <dbReference type="HAMAP-Rule" id="MF_01567"/>
    </source>
</evidence>
<dbReference type="HAMAP" id="MF_01567">
    <property type="entry name" value="UPF0371"/>
    <property type="match status" value="1"/>
</dbReference>
<evidence type="ECO:0000313" key="5">
    <source>
        <dbReference type="Proteomes" id="UP000824136"/>
    </source>
</evidence>
<sequence length="494" mass="55062">MLEKGFDNEKYLSMQSEHIKERINAFGGKLYLEFGGKLFDDYHASRVLPGFEPDSKLNMLLQLKDQAEIVVVINASDIEQNKIRGDIGITYDHDVLRLIDAFRKAGLYVGSVVLSMYKAQPAAQAFERKLEALGITVYRHYEIEGYPNDLSRVISDDGYGKNDYIETSRGLIVVTAPGPGSGKMATCLSQLYHDHKRGIKAGYAKFETFPIWNLPLNHPVNEAYEAATADLNDINMIDPYHLEAYGSAAVNYNRDVEVFPVLNAMFNMILGKSPYKSHTDMGVNMAGFCIVDDEVCRRASRQEIIRRYYDIMCRRKKGEATESETMKIDVLMKKANLSVTERRVVEPALKKAELTGNPAAAIELPDGRIVTGKTSDLLGASAALLLNSLKTLAGIADDIMLISPVIIEPIQKLKIEHLGNENPRLHTDEILLALSICAATNPTAKLALDQLKKLRGSEVHSSVILSSVDMKTFKKLGINVTCEPEYQSKNLYHR</sequence>
<dbReference type="Proteomes" id="UP000824136">
    <property type="component" value="Unassembled WGS sequence"/>
</dbReference>
<feature type="domain" description="DUF1846" evidence="3">
    <location>
        <begin position="341"/>
        <end position="492"/>
    </location>
</feature>
<dbReference type="InterPro" id="IPR014999">
    <property type="entry name" value="DUF1846"/>
</dbReference>
<reference evidence="4" key="2">
    <citation type="journal article" date="2021" name="PeerJ">
        <title>Extensive microbial diversity within the chicken gut microbiome revealed by metagenomics and culture.</title>
        <authorList>
            <person name="Gilroy R."/>
            <person name="Ravi A."/>
            <person name="Getino M."/>
            <person name="Pursley I."/>
            <person name="Horton D.L."/>
            <person name="Alikhan N.F."/>
            <person name="Baker D."/>
            <person name="Gharbi K."/>
            <person name="Hall N."/>
            <person name="Watson M."/>
            <person name="Adriaenssens E.M."/>
            <person name="Foster-Nyarko E."/>
            <person name="Jarju S."/>
            <person name="Secka A."/>
            <person name="Antonio M."/>
            <person name="Oren A."/>
            <person name="Chaudhuri R.R."/>
            <person name="La Ragione R."/>
            <person name="Hildebrand F."/>
            <person name="Pallen M.J."/>
        </authorList>
    </citation>
    <scope>NUCLEOTIDE SEQUENCE</scope>
    <source>
        <strain evidence="4">CHK33-4379</strain>
    </source>
</reference>
<dbReference type="InterPro" id="IPR048496">
    <property type="entry name" value="DUF1846_N"/>
</dbReference>
<name>A0A9D1GRP1_9FIRM</name>
<accession>A0A9D1GRP1</accession>
<dbReference type="Gene3D" id="3.10.630.10">
    <property type="entry name" value="dip2346 domain like"/>
    <property type="match status" value="1"/>
</dbReference>
<protein>
    <recommendedName>
        <fullName evidence="1">UPF0371 protein IAC39_00445</fullName>
    </recommendedName>
</protein>
<dbReference type="EMBL" id="DVLL01000002">
    <property type="protein sequence ID" value="HIT58186.1"/>
    <property type="molecule type" value="Genomic_DNA"/>
</dbReference>
<dbReference type="AlphaFoldDB" id="A0A9D1GRP1"/>
<evidence type="ECO:0000259" key="2">
    <source>
        <dbReference type="Pfam" id="PF08903"/>
    </source>
</evidence>